<comment type="caution">
    <text evidence="1">The sequence shown here is derived from an EMBL/GenBank/DDBJ whole genome shotgun (WGS) entry which is preliminary data.</text>
</comment>
<dbReference type="InParanoid" id="A0A1Z5JPA8"/>
<gene>
    <name evidence="1" type="ORF">FisN_3Hu145</name>
</gene>
<protein>
    <submittedName>
        <fullName evidence="1">Uncharacterized protein</fullName>
    </submittedName>
</protein>
<dbReference type="Proteomes" id="UP000198406">
    <property type="component" value="Unassembled WGS sequence"/>
</dbReference>
<dbReference type="OrthoDB" id="46329at2759"/>
<accession>A0A1Z5JPA8</accession>
<evidence type="ECO:0000313" key="2">
    <source>
        <dbReference type="Proteomes" id="UP000198406"/>
    </source>
</evidence>
<reference evidence="1 2" key="1">
    <citation type="journal article" date="2015" name="Plant Cell">
        <title>Oil accumulation by the oleaginous diatom Fistulifera solaris as revealed by the genome and transcriptome.</title>
        <authorList>
            <person name="Tanaka T."/>
            <person name="Maeda Y."/>
            <person name="Veluchamy A."/>
            <person name="Tanaka M."/>
            <person name="Abida H."/>
            <person name="Marechal E."/>
            <person name="Bowler C."/>
            <person name="Muto M."/>
            <person name="Sunaga Y."/>
            <person name="Tanaka M."/>
            <person name="Yoshino T."/>
            <person name="Taniguchi T."/>
            <person name="Fukuda Y."/>
            <person name="Nemoto M."/>
            <person name="Matsumoto M."/>
            <person name="Wong P.S."/>
            <person name="Aburatani S."/>
            <person name="Fujibuchi W."/>
        </authorList>
    </citation>
    <scope>NUCLEOTIDE SEQUENCE [LARGE SCALE GENOMIC DNA]</scope>
    <source>
        <strain evidence="1 2">JPCC DA0580</strain>
    </source>
</reference>
<name>A0A1Z5JPA8_FISSO</name>
<dbReference type="EMBL" id="BDSP01000095">
    <property type="protein sequence ID" value="GAX15672.1"/>
    <property type="molecule type" value="Genomic_DNA"/>
</dbReference>
<organism evidence="1 2">
    <name type="scientific">Fistulifera solaris</name>
    <name type="common">Oleaginous diatom</name>
    <dbReference type="NCBI Taxonomy" id="1519565"/>
    <lineage>
        <taxon>Eukaryota</taxon>
        <taxon>Sar</taxon>
        <taxon>Stramenopiles</taxon>
        <taxon>Ochrophyta</taxon>
        <taxon>Bacillariophyta</taxon>
        <taxon>Bacillariophyceae</taxon>
        <taxon>Bacillariophycidae</taxon>
        <taxon>Naviculales</taxon>
        <taxon>Naviculaceae</taxon>
        <taxon>Fistulifera</taxon>
    </lineage>
</organism>
<proteinExistence type="predicted"/>
<evidence type="ECO:0000313" key="1">
    <source>
        <dbReference type="EMBL" id="GAX15672.1"/>
    </source>
</evidence>
<dbReference type="AlphaFoldDB" id="A0A1Z5JPA8"/>
<sequence>MTISFQQLDLGLKSPVGGVLVRFSAIETIMDDNILEENYAEDILCRSCRHAFATESMRCGASIPESSFHSDTHIAKRIRQSGIEVSRQYPQTCAQCHPDHCPPADKRYWRYDRVDIATQKAVHVELNAVPFRNRLPPHAVENITQYLLMDYPERIYPAREYFFDYNPSIIQLPEPDGKARYLASFRVSNQHYCLHPDERKLMNGIMKTDGSLDSAKSPPPAKNWLGLAWLDEQLQIVQDTILDVRPVGFPAAEDFRLVRLGNEIYLTSYDQIAPLFFHEKNDTVRIPQVHPEIPAPTVYLRNFVSCAPCRRTSKRGFCGKNFNYVGLTPDQAIAEIWPSPPHLVRTVNLTQPCDRSAEPEDFVDVAASLRPSFATVEEVLFPHLPSEASLLTRGRGGACCIPWVDPRTQQPVWVGVLHTKTPSQGNRQRVANVTANHYLSQFYAFEQAPPFNLVALSGFFCLGFQDGADRVHHLAQLSSWRRLELGITFNCPRIHFVSGITFKAGDPSTIVLALGVNDCYSLFLEVPTSSVDEMLFQCPPG</sequence>
<keyword evidence="2" id="KW-1185">Reference proteome</keyword>